<dbReference type="EMBL" id="BAABME010028639">
    <property type="protein sequence ID" value="GAA0180854.1"/>
    <property type="molecule type" value="Genomic_DNA"/>
</dbReference>
<comment type="caution">
    <text evidence="2">The sequence shown here is derived from an EMBL/GenBank/DDBJ whole genome shotgun (WGS) entry which is preliminary data.</text>
</comment>
<organism evidence="2 3">
    <name type="scientific">Lithospermum erythrorhizon</name>
    <name type="common">Purple gromwell</name>
    <name type="synonym">Lithospermum officinale var. erythrorhizon</name>
    <dbReference type="NCBI Taxonomy" id="34254"/>
    <lineage>
        <taxon>Eukaryota</taxon>
        <taxon>Viridiplantae</taxon>
        <taxon>Streptophyta</taxon>
        <taxon>Embryophyta</taxon>
        <taxon>Tracheophyta</taxon>
        <taxon>Spermatophyta</taxon>
        <taxon>Magnoliopsida</taxon>
        <taxon>eudicotyledons</taxon>
        <taxon>Gunneridae</taxon>
        <taxon>Pentapetalae</taxon>
        <taxon>asterids</taxon>
        <taxon>lamiids</taxon>
        <taxon>Boraginales</taxon>
        <taxon>Boraginaceae</taxon>
        <taxon>Boraginoideae</taxon>
        <taxon>Lithospermeae</taxon>
        <taxon>Lithospermum</taxon>
    </lineage>
</organism>
<gene>
    <name evidence="2" type="ORF">LIER_42268</name>
</gene>
<dbReference type="Proteomes" id="UP001454036">
    <property type="component" value="Unassembled WGS sequence"/>
</dbReference>
<evidence type="ECO:0000256" key="1">
    <source>
        <dbReference type="SAM" id="MobiDB-lite"/>
    </source>
</evidence>
<evidence type="ECO:0000313" key="2">
    <source>
        <dbReference type="EMBL" id="GAA0180854.1"/>
    </source>
</evidence>
<sequence length="138" mass="15743">MLMDTGSLTDIIYLSSFDKLHLPRSIIEHMHTPLTRFTGHSVQGQMGVSDDQKRARVCYRASVPPVNPGATNQESRRKKRGKSEVNTMRNREGDNSPKERESFQRTISLEEVERVPFIDKDVGKTFRVGTNLDQQHTS</sequence>
<evidence type="ECO:0000313" key="3">
    <source>
        <dbReference type="Proteomes" id="UP001454036"/>
    </source>
</evidence>
<proteinExistence type="predicted"/>
<protein>
    <submittedName>
        <fullName evidence="2">Uncharacterized protein</fullName>
    </submittedName>
</protein>
<dbReference type="AlphaFoldDB" id="A0AAV3RLU7"/>
<name>A0AAV3RLU7_LITER</name>
<accession>A0AAV3RLU7</accession>
<keyword evidence="3" id="KW-1185">Reference proteome</keyword>
<feature type="region of interest" description="Disordered" evidence="1">
    <location>
        <begin position="61"/>
        <end position="107"/>
    </location>
</feature>
<reference evidence="2 3" key="1">
    <citation type="submission" date="2024-01" db="EMBL/GenBank/DDBJ databases">
        <title>The complete chloroplast genome sequence of Lithospermum erythrorhizon: insights into the phylogenetic relationship among Boraginaceae species and the maternal lineages of purple gromwells.</title>
        <authorList>
            <person name="Okada T."/>
            <person name="Watanabe K."/>
        </authorList>
    </citation>
    <scope>NUCLEOTIDE SEQUENCE [LARGE SCALE GENOMIC DNA]</scope>
</reference>
<feature type="compositionally biased region" description="Basic and acidic residues" evidence="1">
    <location>
        <begin position="89"/>
        <end position="103"/>
    </location>
</feature>